<sequence>MKLSRAGFLRKMAAEAINVLPHFVPGLPLLNVSEPDLHREWIEIGSVAQFKPETLTEVNQKQQIVFADYKGFWALDYETYHQGGNSPRRPLRIEVNGQLSLNPQESWSEGDYLSFLTGNRITEEEV</sequence>
<protein>
    <submittedName>
        <fullName evidence="1">Uncharacterized protein</fullName>
    </submittedName>
</protein>
<accession>A0A2M7G025</accession>
<organism evidence="1 2">
    <name type="scientific">bacterium (Candidatus Blackallbacteria) CG17_big_fil_post_rev_8_21_14_2_50_48_46</name>
    <dbReference type="NCBI Taxonomy" id="2014261"/>
    <lineage>
        <taxon>Bacteria</taxon>
        <taxon>Candidatus Blackallbacteria</taxon>
    </lineage>
</organism>
<name>A0A2M7G025_9BACT</name>
<reference evidence="1 2" key="1">
    <citation type="submission" date="2017-09" db="EMBL/GenBank/DDBJ databases">
        <title>Depth-based differentiation of microbial function through sediment-hosted aquifers and enrichment of novel symbionts in the deep terrestrial subsurface.</title>
        <authorList>
            <person name="Probst A.J."/>
            <person name="Ladd B."/>
            <person name="Jarett J.K."/>
            <person name="Geller-Mcgrath D.E."/>
            <person name="Sieber C.M."/>
            <person name="Emerson J.B."/>
            <person name="Anantharaman K."/>
            <person name="Thomas B.C."/>
            <person name="Malmstrom R."/>
            <person name="Stieglmeier M."/>
            <person name="Klingl A."/>
            <person name="Woyke T."/>
            <person name="Ryan C.M."/>
            <person name="Banfield J.F."/>
        </authorList>
    </citation>
    <scope>NUCLEOTIDE SEQUENCE [LARGE SCALE GENOMIC DNA]</scope>
    <source>
        <strain evidence="1">CG17_big_fil_post_rev_8_21_14_2_50_48_46</strain>
    </source>
</reference>
<dbReference type="AlphaFoldDB" id="A0A2M7G025"/>
<dbReference type="Proteomes" id="UP000231019">
    <property type="component" value="Unassembled WGS sequence"/>
</dbReference>
<proteinExistence type="predicted"/>
<comment type="caution">
    <text evidence="1">The sequence shown here is derived from an EMBL/GenBank/DDBJ whole genome shotgun (WGS) entry which is preliminary data.</text>
</comment>
<evidence type="ECO:0000313" key="1">
    <source>
        <dbReference type="EMBL" id="PIW15033.1"/>
    </source>
</evidence>
<gene>
    <name evidence="1" type="ORF">COW36_19105</name>
</gene>
<dbReference type="EMBL" id="PFFQ01000054">
    <property type="protein sequence ID" value="PIW15033.1"/>
    <property type="molecule type" value="Genomic_DNA"/>
</dbReference>
<evidence type="ECO:0000313" key="2">
    <source>
        <dbReference type="Proteomes" id="UP000231019"/>
    </source>
</evidence>